<sequence>MSSDCEPQNETGDKRCIGKGFGFYVGGLGDGIMTLGDIYETPERGRLRVWIASNSRSGELRFIGHRLSIYSCQFGYFGF</sequence>
<accession>A0A2P5EM78</accession>
<organism evidence="1 2">
    <name type="scientific">Trema orientale</name>
    <name type="common">Charcoal tree</name>
    <name type="synonym">Celtis orientalis</name>
    <dbReference type="NCBI Taxonomy" id="63057"/>
    <lineage>
        <taxon>Eukaryota</taxon>
        <taxon>Viridiplantae</taxon>
        <taxon>Streptophyta</taxon>
        <taxon>Embryophyta</taxon>
        <taxon>Tracheophyta</taxon>
        <taxon>Spermatophyta</taxon>
        <taxon>Magnoliopsida</taxon>
        <taxon>eudicotyledons</taxon>
        <taxon>Gunneridae</taxon>
        <taxon>Pentapetalae</taxon>
        <taxon>rosids</taxon>
        <taxon>fabids</taxon>
        <taxon>Rosales</taxon>
        <taxon>Cannabaceae</taxon>
        <taxon>Trema</taxon>
    </lineage>
</organism>
<keyword evidence="2" id="KW-1185">Reference proteome</keyword>
<gene>
    <name evidence="1" type="ORF">TorRG33x02_176570</name>
</gene>
<proteinExistence type="predicted"/>
<reference evidence="2" key="1">
    <citation type="submission" date="2016-06" db="EMBL/GenBank/DDBJ databases">
        <title>Parallel loss of symbiosis genes in relatives of nitrogen-fixing non-legume Parasponia.</title>
        <authorList>
            <person name="Van Velzen R."/>
            <person name="Holmer R."/>
            <person name="Bu F."/>
            <person name="Rutten L."/>
            <person name="Van Zeijl A."/>
            <person name="Liu W."/>
            <person name="Santuari L."/>
            <person name="Cao Q."/>
            <person name="Sharma T."/>
            <person name="Shen D."/>
            <person name="Roswanjaya Y."/>
            <person name="Wardhani T."/>
            <person name="Kalhor M.S."/>
            <person name="Jansen J."/>
            <person name="Van den Hoogen J."/>
            <person name="Gungor B."/>
            <person name="Hartog M."/>
            <person name="Hontelez J."/>
            <person name="Verver J."/>
            <person name="Yang W.-C."/>
            <person name="Schijlen E."/>
            <person name="Repin R."/>
            <person name="Schilthuizen M."/>
            <person name="Schranz E."/>
            <person name="Heidstra R."/>
            <person name="Miyata K."/>
            <person name="Fedorova E."/>
            <person name="Kohlen W."/>
            <person name="Bisseling T."/>
            <person name="Smit S."/>
            <person name="Geurts R."/>
        </authorList>
    </citation>
    <scope>NUCLEOTIDE SEQUENCE [LARGE SCALE GENOMIC DNA]</scope>
    <source>
        <strain evidence="2">cv. RG33-2</strain>
    </source>
</reference>
<protein>
    <submittedName>
        <fullName evidence="1">Uncharacterized protein</fullName>
    </submittedName>
</protein>
<evidence type="ECO:0000313" key="1">
    <source>
        <dbReference type="EMBL" id="PON86609.1"/>
    </source>
</evidence>
<name>A0A2P5EM78_TREOI</name>
<dbReference type="EMBL" id="JXTC01000130">
    <property type="protein sequence ID" value="PON86609.1"/>
    <property type="molecule type" value="Genomic_DNA"/>
</dbReference>
<comment type="caution">
    <text evidence="1">The sequence shown here is derived from an EMBL/GenBank/DDBJ whole genome shotgun (WGS) entry which is preliminary data.</text>
</comment>
<dbReference type="Proteomes" id="UP000237000">
    <property type="component" value="Unassembled WGS sequence"/>
</dbReference>
<dbReference type="InParanoid" id="A0A2P5EM78"/>
<evidence type="ECO:0000313" key="2">
    <source>
        <dbReference type="Proteomes" id="UP000237000"/>
    </source>
</evidence>
<dbReference type="AlphaFoldDB" id="A0A2P5EM78"/>